<dbReference type="PROSITE" id="PS52016">
    <property type="entry name" value="TONB_DEPENDENT_REC_3"/>
    <property type="match status" value="1"/>
</dbReference>
<comment type="caution">
    <text evidence="4">The sequence shown here is derived from an EMBL/GenBank/DDBJ whole genome shotgun (WGS) entry which is preliminary data.</text>
</comment>
<dbReference type="Proteomes" id="UP000293347">
    <property type="component" value="Unassembled WGS sequence"/>
</dbReference>
<feature type="transmembrane region" description="Helical" evidence="2">
    <location>
        <begin position="262"/>
        <end position="279"/>
    </location>
</feature>
<keyword evidence="1 2" id="KW-0812">Transmembrane</keyword>
<protein>
    <submittedName>
        <fullName evidence="4">M56 family peptidase</fullName>
    </submittedName>
</protein>
<sequence>MEEFGLYLLKSALCSTLFFGVYWFFFRNETFYRFNRFFMLTGLFCSLILPLYTYTYEVIIPVTNVPANNTGGGLENAKESSNAWIYGLMGAYGLGVCILLLRHFVGLLKIKKVISRTGYSSGDGYRLVQADDFKSSFSFFNYIILDGSDELSATERKLVMEHERAHVKQQHWADLLLAQVVCALQWFNPVAWLYLQAIRQNHEFLADEAVLQQGNSPAIYRAVLVNHCVGTRVFSFSSSFYQYQLSRIKMLAKPASGPVKKIAVLAVLPALAVFLWAFAKPEFTVQQQLVKSSVRVQKEQGKEKPLYLLDGVEIPPVMEDVDQNNIESIHVLKDGQAIAAYGERGRNGVILIYTKKPKVKPELLPTSVR</sequence>
<evidence type="ECO:0000259" key="3">
    <source>
        <dbReference type="Pfam" id="PF05569"/>
    </source>
</evidence>
<evidence type="ECO:0000313" key="5">
    <source>
        <dbReference type="Proteomes" id="UP000293347"/>
    </source>
</evidence>
<dbReference type="InterPro" id="IPR008756">
    <property type="entry name" value="Peptidase_M56"/>
</dbReference>
<dbReference type="CDD" id="cd07341">
    <property type="entry name" value="M56_BlaR1_MecR1_like"/>
    <property type="match status" value="1"/>
</dbReference>
<evidence type="ECO:0000256" key="1">
    <source>
        <dbReference type="PROSITE-ProRule" id="PRU01360"/>
    </source>
</evidence>
<dbReference type="OrthoDB" id="649093at2"/>
<dbReference type="RefSeq" id="WP_131597667.1">
    <property type="nucleotide sequence ID" value="NZ_SJSL01000007.1"/>
</dbReference>
<accession>A0A4R0NDE1</accession>
<feature type="transmembrane region" description="Helical" evidence="2">
    <location>
        <begin position="37"/>
        <end position="56"/>
    </location>
</feature>
<keyword evidence="1 2" id="KW-0472">Membrane</keyword>
<organism evidence="4 5">
    <name type="scientific">Pedobacter psychroterrae</name>
    <dbReference type="NCBI Taxonomy" id="2530453"/>
    <lineage>
        <taxon>Bacteria</taxon>
        <taxon>Pseudomonadati</taxon>
        <taxon>Bacteroidota</taxon>
        <taxon>Sphingobacteriia</taxon>
        <taxon>Sphingobacteriales</taxon>
        <taxon>Sphingobacteriaceae</taxon>
        <taxon>Pedobacter</taxon>
    </lineage>
</organism>
<evidence type="ECO:0000313" key="4">
    <source>
        <dbReference type="EMBL" id="TCC98295.1"/>
    </source>
</evidence>
<keyword evidence="1" id="KW-0998">Cell outer membrane</keyword>
<proteinExistence type="inferred from homology"/>
<dbReference type="Gene3D" id="2.170.130.10">
    <property type="entry name" value="TonB-dependent receptor, plug domain"/>
    <property type="match status" value="1"/>
</dbReference>
<evidence type="ECO:0000256" key="2">
    <source>
        <dbReference type="SAM" id="Phobius"/>
    </source>
</evidence>
<dbReference type="SUPFAM" id="SSF56935">
    <property type="entry name" value="Porins"/>
    <property type="match status" value="1"/>
</dbReference>
<keyword evidence="1" id="KW-0813">Transport</keyword>
<dbReference type="Pfam" id="PF05569">
    <property type="entry name" value="Peptidase_M56"/>
    <property type="match status" value="1"/>
</dbReference>
<feature type="transmembrane region" description="Helical" evidence="2">
    <location>
        <begin position="83"/>
        <end position="101"/>
    </location>
</feature>
<feature type="domain" description="Peptidase M56" evidence="3">
    <location>
        <begin position="149"/>
        <end position="213"/>
    </location>
</feature>
<gene>
    <name evidence="4" type="ORF">EZ437_19095</name>
</gene>
<keyword evidence="1" id="KW-1134">Transmembrane beta strand</keyword>
<dbReference type="AlphaFoldDB" id="A0A4R0NDE1"/>
<comment type="subcellular location">
    <subcellularLocation>
        <location evidence="1">Cell outer membrane</location>
        <topology evidence="1">Multi-pass membrane protein</topology>
    </subcellularLocation>
</comment>
<keyword evidence="2" id="KW-1133">Transmembrane helix</keyword>
<dbReference type="EMBL" id="SJSL01000007">
    <property type="protein sequence ID" value="TCC98295.1"/>
    <property type="molecule type" value="Genomic_DNA"/>
</dbReference>
<dbReference type="InterPro" id="IPR037066">
    <property type="entry name" value="Plug_dom_sf"/>
</dbReference>
<dbReference type="InterPro" id="IPR052173">
    <property type="entry name" value="Beta-lactam_resp_regulator"/>
</dbReference>
<keyword evidence="5" id="KW-1185">Reference proteome</keyword>
<name>A0A4R0NDE1_9SPHI</name>
<dbReference type="InterPro" id="IPR039426">
    <property type="entry name" value="TonB-dep_rcpt-like"/>
</dbReference>
<dbReference type="PANTHER" id="PTHR34978">
    <property type="entry name" value="POSSIBLE SENSOR-TRANSDUCER PROTEIN BLAR"/>
    <property type="match status" value="1"/>
</dbReference>
<comment type="similarity">
    <text evidence="1">Belongs to the TonB-dependent receptor family.</text>
</comment>
<dbReference type="GO" id="GO:0009279">
    <property type="term" value="C:cell outer membrane"/>
    <property type="evidence" value="ECO:0007669"/>
    <property type="project" value="UniProtKB-SubCell"/>
</dbReference>
<feature type="transmembrane region" description="Helical" evidence="2">
    <location>
        <begin position="6"/>
        <end position="25"/>
    </location>
</feature>
<dbReference type="PANTHER" id="PTHR34978:SF3">
    <property type="entry name" value="SLR0241 PROTEIN"/>
    <property type="match status" value="1"/>
</dbReference>
<reference evidence="4 5" key="1">
    <citation type="submission" date="2019-02" db="EMBL/GenBank/DDBJ databases">
        <title>Pedobacter sp. RP-1-14 sp. nov., isolated from Arctic soil.</title>
        <authorList>
            <person name="Dahal R.H."/>
        </authorList>
    </citation>
    <scope>NUCLEOTIDE SEQUENCE [LARGE SCALE GENOMIC DNA]</scope>
    <source>
        <strain evidence="4 5">RP-1-14</strain>
    </source>
</reference>